<dbReference type="AlphaFoldDB" id="A0A4R0K5T9"/>
<protein>
    <recommendedName>
        <fullName evidence="6">Manganese catalase family protein</fullName>
    </recommendedName>
</protein>
<dbReference type="Pfam" id="PF05067">
    <property type="entry name" value="Mn_catalase"/>
    <property type="match status" value="1"/>
</dbReference>
<dbReference type="InterPro" id="IPR007760">
    <property type="entry name" value="Mn_catalase"/>
</dbReference>
<evidence type="ECO:0000256" key="3">
    <source>
        <dbReference type="PIRSR" id="PIRSR607760-2"/>
    </source>
</evidence>
<evidence type="ECO:0000313" key="5">
    <source>
        <dbReference type="Proteomes" id="UP000291144"/>
    </source>
</evidence>
<sequence length="188" mass="21017">MFKHRQDLQFKTVPEGPDPWYAAHLERALNHQYGEIVVGLHYLDHRARIPGRYRDLVMDLGVEQVAHVEMLAQLVARLLDRAPDETVIRAHPAVAAVIGGTNLEDAIAAGCLSGVPDDVIGTDLYADFLTNAHAEQRRRRELPALDHFTDDSDIHYLLTCLLARALGQQHSCEGILANLPAHRTRHIC</sequence>
<feature type="binding site" evidence="3">
    <location>
        <position position="59"/>
    </location>
    <ligand>
        <name>Ca(2+)</name>
        <dbReference type="ChEBI" id="CHEBI:29108"/>
    </ligand>
</feature>
<comment type="similarity">
    <text evidence="1">Belongs to the manganese catalase family.</text>
</comment>
<accession>A0A4R0K5T9</accession>
<name>A0A4R0K5T9_9ACTN</name>
<organism evidence="4 5">
    <name type="scientific">Kribbella pittospori</name>
    <dbReference type="NCBI Taxonomy" id="722689"/>
    <lineage>
        <taxon>Bacteria</taxon>
        <taxon>Bacillati</taxon>
        <taxon>Actinomycetota</taxon>
        <taxon>Actinomycetes</taxon>
        <taxon>Propionibacteriales</taxon>
        <taxon>Kribbellaceae</taxon>
        <taxon>Kribbella</taxon>
    </lineage>
</organism>
<keyword evidence="5" id="KW-1185">Reference proteome</keyword>
<comment type="cofactor">
    <cofactor evidence="2">
        <name>Mn(2+)</name>
        <dbReference type="ChEBI" id="CHEBI:29035"/>
    </cofactor>
    <text evidence="2">Binds 2 manganese ions per subunit.</text>
</comment>
<dbReference type="InterPro" id="IPR012347">
    <property type="entry name" value="Ferritin-like"/>
</dbReference>
<keyword evidence="2" id="KW-0464">Manganese</keyword>
<keyword evidence="2" id="KW-0479">Metal-binding</keyword>
<dbReference type="SUPFAM" id="SSF47240">
    <property type="entry name" value="Ferritin-like"/>
    <property type="match status" value="1"/>
</dbReference>
<feature type="binding site" evidence="2">
    <location>
        <position position="135"/>
    </location>
    <ligand>
        <name>Mn(2+)</name>
        <dbReference type="ChEBI" id="CHEBI:29035"/>
        <label>1</label>
    </ligand>
</feature>
<gene>
    <name evidence="4" type="ORF">E0H73_41835</name>
</gene>
<dbReference type="RefSeq" id="WP_131366211.1">
    <property type="nucleotide sequence ID" value="NZ_SJKB01000025.1"/>
</dbReference>
<feature type="binding site" evidence="3">
    <location>
        <position position="55"/>
    </location>
    <ligand>
        <name>Ca(2+)</name>
        <dbReference type="ChEBI" id="CHEBI:29108"/>
    </ligand>
</feature>
<feature type="binding site" evidence="2">
    <location>
        <position position="35"/>
    </location>
    <ligand>
        <name>Mn(2+)</name>
        <dbReference type="ChEBI" id="CHEBI:29035"/>
        <label>1</label>
    </ligand>
</feature>
<feature type="binding site" evidence="2">
    <location>
        <position position="67"/>
    </location>
    <ligand>
        <name>Mn(2+)</name>
        <dbReference type="ChEBI" id="CHEBI:29035"/>
        <label>1</label>
    </ligand>
</feature>
<dbReference type="Gene3D" id="1.20.1260.10">
    <property type="match status" value="1"/>
</dbReference>
<evidence type="ECO:0008006" key="6">
    <source>
        <dbReference type="Google" id="ProtNLM"/>
    </source>
</evidence>
<evidence type="ECO:0000256" key="2">
    <source>
        <dbReference type="PIRSR" id="PIRSR607760-1"/>
    </source>
</evidence>
<comment type="caution">
    <text evidence="4">The sequence shown here is derived from an EMBL/GenBank/DDBJ whole genome shotgun (WGS) entry which is preliminary data.</text>
</comment>
<dbReference type="EMBL" id="SJKB01000025">
    <property type="protein sequence ID" value="TCC50375.1"/>
    <property type="molecule type" value="Genomic_DNA"/>
</dbReference>
<dbReference type="GO" id="GO:0046872">
    <property type="term" value="F:metal ion binding"/>
    <property type="evidence" value="ECO:0007669"/>
    <property type="project" value="UniProtKB-KW"/>
</dbReference>
<reference evidence="4 5" key="1">
    <citation type="submission" date="2019-02" db="EMBL/GenBank/DDBJ databases">
        <title>Kribbella capetownensis sp. nov. and Kribbella speibonae sp. nov., isolated from soil.</title>
        <authorList>
            <person name="Curtis S.M."/>
            <person name="Norton I."/>
            <person name="Everest G.J."/>
            <person name="Meyers P.R."/>
        </authorList>
    </citation>
    <scope>NUCLEOTIDE SEQUENCE [LARGE SCALE GENOMIC DNA]</scope>
    <source>
        <strain evidence="4 5">NRRL B-24813</strain>
    </source>
</reference>
<dbReference type="InterPro" id="IPR009078">
    <property type="entry name" value="Ferritin-like_SF"/>
</dbReference>
<keyword evidence="3" id="KW-0106">Calcium</keyword>
<evidence type="ECO:0000313" key="4">
    <source>
        <dbReference type="EMBL" id="TCC50375.1"/>
    </source>
</evidence>
<comment type="cofactor">
    <cofactor evidence="3">
        <name>Ca(2+)</name>
        <dbReference type="ChEBI" id="CHEBI:29108"/>
    </cofactor>
    <text evidence="3">Binds 1 Ca(2+) ion per subunit.</text>
</comment>
<dbReference type="OrthoDB" id="8334870at2"/>
<evidence type="ECO:0000256" key="1">
    <source>
        <dbReference type="ARBA" id="ARBA00007644"/>
    </source>
</evidence>
<proteinExistence type="inferred from homology"/>
<dbReference type="Proteomes" id="UP000291144">
    <property type="component" value="Unassembled WGS sequence"/>
</dbReference>